<dbReference type="RefSeq" id="WP_147388870.1">
    <property type="nucleotide sequence ID" value="NZ_AQHF01000028.1"/>
</dbReference>
<accession>A0A8I0MXM6</accession>
<dbReference type="Proteomes" id="UP000660708">
    <property type="component" value="Unassembled WGS sequence"/>
</dbReference>
<keyword evidence="2" id="KW-1185">Reference proteome</keyword>
<dbReference type="EMBL" id="AQHF01000028">
    <property type="protein sequence ID" value="MBE0347859.1"/>
    <property type="molecule type" value="Genomic_DNA"/>
</dbReference>
<organism evidence="1 2">
    <name type="scientific">Pseudoalteromonas peptidolytica F12-50-A1</name>
    <dbReference type="NCBI Taxonomy" id="1315280"/>
    <lineage>
        <taxon>Bacteria</taxon>
        <taxon>Pseudomonadati</taxon>
        <taxon>Pseudomonadota</taxon>
        <taxon>Gammaproteobacteria</taxon>
        <taxon>Alteromonadales</taxon>
        <taxon>Pseudoalteromonadaceae</taxon>
        <taxon>Pseudoalteromonas</taxon>
    </lineage>
</organism>
<reference evidence="1 2" key="1">
    <citation type="submission" date="2015-06" db="EMBL/GenBank/DDBJ databases">
        <title>Genome sequence of Pseudoalteromonas peptidolytica.</title>
        <authorList>
            <person name="Xie B.-B."/>
            <person name="Rong J.-C."/>
            <person name="Qin Q.-L."/>
            <person name="Zhang Y.-Z."/>
        </authorList>
    </citation>
    <scope>NUCLEOTIDE SEQUENCE [LARGE SCALE GENOMIC DNA]</scope>
    <source>
        <strain evidence="1 2">F12-50-A1</strain>
    </source>
</reference>
<comment type="caution">
    <text evidence="1">The sequence shown here is derived from an EMBL/GenBank/DDBJ whole genome shotgun (WGS) entry which is preliminary data.</text>
</comment>
<sequence length="228" mass="25346">MTDPQTRVVATPSLVTYYLLKEIGNYLPNVNAIFTPSLDYQDGLRAFRTANQKKQVIDPTALPLLLFNRSTINNNDIYAGRSGHTLLAKKYRSENPLNPHQCQTALDKYPVLFGDMTFKFMYITSSMEELERFEMLYSVAGGLREISAVSVDIPDIGQIEYKLTWKALQDFTVDVGDSATKSIGAEVIVRGPFIVSKNETLALITNIFASGGVNLHLLCESKAQPAND</sequence>
<dbReference type="AlphaFoldDB" id="A0A8I0MXM6"/>
<protein>
    <submittedName>
        <fullName evidence="1">Uncharacterized protein</fullName>
    </submittedName>
</protein>
<proteinExistence type="predicted"/>
<evidence type="ECO:0000313" key="1">
    <source>
        <dbReference type="EMBL" id="MBE0347859.1"/>
    </source>
</evidence>
<evidence type="ECO:0000313" key="2">
    <source>
        <dbReference type="Proteomes" id="UP000660708"/>
    </source>
</evidence>
<gene>
    <name evidence="1" type="ORF">PPEP_a4224</name>
</gene>
<name>A0A8I0MXM6_9GAMM</name>